<evidence type="ECO:0008006" key="5">
    <source>
        <dbReference type="Google" id="ProtNLM"/>
    </source>
</evidence>
<dbReference type="Proteomes" id="UP001497382">
    <property type="component" value="Unassembled WGS sequence"/>
</dbReference>
<evidence type="ECO:0000313" key="3">
    <source>
        <dbReference type="EMBL" id="CAL1273999.1"/>
    </source>
</evidence>
<protein>
    <recommendedName>
        <fullName evidence="5">Sushi domain-containing protein</fullName>
    </recommendedName>
</protein>
<evidence type="ECO:0000313" key="4">
    <source>
        <dbReference type="Proteomes" id="UP001497382"/>
    </source>
</evidence>
<feature type="chain" id="PRO_5044714255" description="Sushi domain-containing protein" evidence="2">
    <location>
        <begin position="25"/>
        <end position="391"/>
    </location>
</feature>
<name>A0AAV1ZRD9_9ARAC</name>
<organism evidence="3 4">
    <name type="scientific">Larinioides sclopetarius</name>
    <dbReference type="NCBI Taxonomy" id="280406"/>
    <lineage>
        <taxon>Eukaryota</taxon>
        <taxon>Metazoa</taxon>
        <taxon>Ecdysozoa</taxon>
        <taxon>Arthropoda</taxon>
        <taxon>Chelicerata</taxon>
        <taxon>Arachnida</taxon>
        <taxon>Araneae</taxon>
        <taxon>Araneomorphae</taxon>
        <taxon>Entelegynae</taxon>
        <taxon>Araneoidea</taxon>
        <taxon>Araneidae</taxon>
        <taxon>Larinioides</taxon>
    </lineage>
</organism>
<dbReference type="EMBL" id="CAXIEN010000072">
    <property type="protein sequence ID" value="CAL1273999.1"/>
    <property type="molecule type" value="Genomic_DNA"/>
</dbReference>
<dbReference type="CDD" id="cd00033">
    <property type="entry name" value="CCP"/>
    <property type="match status" value="1"/>
</dbReference>
<dbReference type="AlphaFoldDB" id="A0AAV1ZRD9"/>
<keyword evidence="1" id="KW-1015">Disulfide bond</keyword>
<keyword evidence="2" id="KW-0732">Signal</keyword>
<proteinExistence type="predicted"/>
<feature type="signal peptide" evidence="2">
    <location>
        <begin position="1"/>
        <end position="24"/>
    </location>
</feature>
<reference evidence="3 4" key="1">
    <citation type="submission" date="2024-04" db="EMBL/GenBank/DDBJ databases">
        <authorList>
            <person name="Rising A."/>
            <person name="Reimegard J."/>
            <person name="Sonavane S."/>
            <person name="Akerstrom W."/>
            <person name="Nylinder S."/>
            <person name="Hedman E."/>
            <person name="Kallberg Y."/>
        </authorList>
    </citation>
    <scope>NUCLEOTIDE SEQUENCE [LARGE SCALE GENOMIC DNA]</scope>
</reference>
<keyword evidence="4" id="KW-1185">Reference proteome</keyword>
<sequence length="391" mass="44241">MKIMIISAFLLCLVIFLVKAGTDATSTEEVVDVWNITPKVRSYSLSIADSTSEEETGMELHSRKARSNSCQIPRDWGDSEIVCQCFPSCTICTQTCVYGHCLQSGGNTKKYECRNGQWTPSQPFEKCYPYLDMTITLLPGGKMRCWCNFMEGGPICEIECCQYEDKPAVGKAIYRYSGPGQWIPQLPFCARCGSVFTLFFALNVTKKAASTDEGEPEMVVIKPKVKSMFLTQEFDEDAEEMHTRLKRMPTTCRYPLRSEDSEILCKIYPSKVVCNQTCMFGYKFKEGRTRIMKCRFDEDAWTPTRTFEDCEQFVDCTLSLGPGGSMKCYTNFMEHGPICEVECKHYEDKSAVPRKSYQCDEKGKWSPSLPFCVTPSSALYEDPAAGEVAIQ</sequence>
<accession>A0AAV1ZRD9</accession>
<dbReference type="EMBL" id="CAXIEN010000072">
    <property type="protein sequence ID" value="CAL1273997.1"/>
    <property type="molecule type" value="Genomic_DNA"/>
</dbReference>
<comment type="caution">
    <text evidence="3">The sequence shown here is derived from an EMBL/GenBank/DDBJ whole genome shotgun (WGS) entry which is preliminary data.</text>
</comment>
<dbReference type="SUPFAM" id="SSF57535">
    <property type="entry name" value="Complement control module/SCR domain"/>
    <property type="match status" value="1"/>
</dbReference>
<dbReference type="InterPro" id="IPR000436">
    <property type="entry name" value="Sushi_SCR_CCP_dom"/>
</dbReference>
<evidence type="ECO:0000256" key="2">
    <source>
        <dbReference type="SAM" id="SignalP"/>
    </source>
</evidence>
<evidence type="ECO:0000256" key="1">
    <source>
        <dbReference type="ARBA" id="ARBA00023157"/>
    </source>
</evidence>
<gene>
    <name evidence="3" type="ORF">LARSCL_LOCUS7216</name>
</gene>
<dbReference type="InterPro" id="IPR035976">
    <property type="entry name" value="Sushi/SCR/CCP_sf"/>
</dbReference>